<gene>
    <name evidence="1" type="ORF">D5R40_02995</name>
</gene>
<dbReference type="AlphaFoldDB" id="A0A3N6PTW7"/>
<protein>
    <recommendedName>
        <fullName evidence="3">Tetratricopeptide repeat protein</fullName>
    </recommendedName>
</protein>
<dbReference type="OrthoDB" id="515256at2"/>
<accession>A0A3N6PTW7</accession>
<dbReference type="EMBL" id="RCBY01000009">
    <property type="protein sequence ID" value="RQH55304.1"/>
    <property type="molecule type" value="Genomic_DNA"/>
</dbReference>
<evidence type="ECO:0008006" key="3">
    <source>
        <dbReference type="Google" id="ProtNLM"/>
    </source>
</evidence>
<proteinExistence type="predicted"/>
<comment type="caution">
    <text evidence="1">The sequence shown here is derived from an EMBL/GenBank/DDBJ whole genome shotgun (WGS) entry which is preliminary data.</text>
</comment>
<dbReference type="RefSeq" id="WP_124154208.1">
    <property type="nucleotide sequence ID" value="NZ_CAWOLW010000706.1"/>
</dbReference>
<dbReference type="SUPFAM" id="SSF48452">
    <property type="entry name" value="TPR-like"/>
    <property type="match status" value="1"/>
</dbReference>
<evidence type="ECO:0000313" key="1">
    <source>
        <dbReference type="EMBL" id="RQH55304.1"/>
    </source>
</evidence>
<dbReference type="Gene3D" id="1.25.40.10">
    <property type="entry name" value="Tetratricopeptide repeat domain"/>
    <property type="match status" value="1"/>
</dbReference>
<sequence length="69" mass="7904">MTEIGDKLLKQGIYQYQNHKFEAALESWQEALAIYQEISDRRKQAAALGNIGVAYNTLLDYHLAIEYSP</sequence>
<dbReference type="Pfam" id="PF13424">
    <property type="entry name" value="TPR_12"/>
    <property type="match status" value="1"/>
</dbReference>
<name>A0A3N6PTW7_9CYAN</name>
<dbReference type="InterPro" id="IPR011990">
    <property type="entry name" value="TPR-like_helical_dom_sf"/>
</dbReference>
<organism evidence="1 2">
    <name type="scientific">Okeania hirsuta</name>
    <dbReference type="NCBI Taxonomy" id="1458930"/>
    <lineage>
        <taxon>Bacteria</taxon>
        <taxon>Bacillati</taxon>
        <taxon>Cyanobacteriota</taxon>
        <taxon>Cyanophyceae</taxon>
        <taxon>Oscillatoriophycideae</taxon>
        <taxon>Oscillatoriales</taxon>
        <taxon>Microcoleaceae</taxon>
        <taxon>Okeania</taxon>
    </lineage>
</organism>
<dbReference type="Proteomes" id="UP000269154">
    <property type="component" value="Unassembled WGS sequence"/>
</dbReference>
<reference evidence="1 2" key="1">
    <citation type="journal article" date="2018" name="ACS Chem. Biol.">
        <title>Ketoreductase domain dysfunction expands chemodiversity: malyngamide biosynthesis in the cyanobacterium Okeania hirsuta.</title>
        <authorList>
            <person name="Moss N.A."/>
            <person name="Leao T."/>
            <person name="Rankin M."/>
            <person name="McCullough T.M."/>
            <person name="Qu P."/>
            <person name="Korobeynikov A."/>
            <person name="Smith J.L."/>
            <person name="Gerwick L."/>
            <person name="Gerwick W.H."/>
        </authorList>
    </citation>
    <scope>NUCLEOTIDE SEQUENCE [LARGE SCALE GENOMIC DNA]</scope>
    <source>
        <strain evidence="1 2">PAB10Feb10-1</strain>
    </source>
</reference>
<evidence type="ECO:0000313" key="2">
    <source>
        <dbReference type="Proteomes" id="UP000269154"/>
    </source>
</evidence>
<keyword evidence="2" id="KW-1185">Reference proteome</keyword>